<sequence length="406" mass="45782">MNCRSCKTEIVEFFSLGQMPSINVFLKKEEEFSGEKKYNLSVGFCPKCSLVQIIDTIPPKDLFVDYVYFSAVSTHFLEHCKENAAELTKKLNLGKESLILEIASNDGSQLQCFKDLGVSVLGVDPAKNIAKVANEKGIKTIDEFFSYDLAKKLKEEQNVQADLIFGANVLAHVEGITDFVKGVKELLKPQGTAVFEFPYVRGLVENKFDVIYHEHVFYYSLLALRELFKGADLEIYDVKMTPMQGGSLMFFASHTGAFPIHQNVQDLITKEIESGFDKLETYQKMNENVMGIKKDLLDLLVKIKGEGKKVVAYSASAKGTVLLNYFGINSNYINFIVDKAKAKQGLYTPGTHLLVYPPEKISEEKPDYVLILCWNLADEVMEMQELKNWRQDGGKFIIPIPEVKVV</sequence>
<feature type="domain" description="C-methyltransferase" evidence="2">
    <location>
        <begin position="242"/>
        <end position="401"/>
    </location>
</feature>
<proteinExistence type="predicted"/>
<evidence type="ECO:0000259" key="1">
    <source>
        <dbReference type="Pfam" id="PF08421"/>
    </source>
</evidence>
<dbReference type="Pfam" id="PF08421">
    <property type="entry name" value="Methyltransf_13"/>
    <property type="match status" value="1"/>
</dbReference>
<evidence type="ECO:0008006" key="5">
    <source>
        <dbReference type="Google" id="ProtNLM"/>
    </source>
</evidence>
<reference evidence="3 4" key="1">
    <citation type="journal article" date="2016" name="Nat. Commun.">
        <title>Thousands of microbial genomes shed light on interconnected biogeochemical processes in an aquifer system.</title>
        <authorList>
            <person name="Anantharaman K."/>
            <person name="Brown C.T."/>
            <person name="Hug L.A."/>
            <person name="Sharon I."/>
            <person name="Castelle C.J."/>
            <person name="Probst A.J."/>
            <person name="Thomas B.C."/>
            <person name="Singh A."/>
            <person name="Wilkins M.J."/>
            <person name="Karaoz U."/>
            <person name="Brodie E.L."/>
            <person name="Williams K.H."/>
            <person name="Hubbard S.S."/>
            <person name="Banfield J.F."/>
        </authorList>
    </citation>
    <scope>NUCLEOTIDE SEQUENCE [LARGE SCALE GENOMIC DNA]</scope>
</reference>
<accession>A0A1G2HJL9</accession>
<feature type="domain" description="Methyltransferase putative zinc binding" evidence="1">
    <location>
        <begin position="3"/>
        <end position="63"/>
    </location>
</feature>
<dbReference type="Gene3D" id="3.40.50.720">
    <property type="entry name" value="NAD(P)-binding Rossmann-like Domain"/>
    <property type="match status" value="1"/>
</dbReference>
<dbReference type="Gene3D" id="6.10.250.3100">
    <property type="match status" value="1"/>
</dbReference>
<protein>
    <recommendedName>
        <fullName evidence="5">SAM-dependent methyltransferase</fullName>
    </recommendedName>
</protein>
<dbReference type="InterPro" id="IPR013691">
    <property type="entry name" value="MeTrfase_14"/>
</dbReference>
<dbReference type="SUPFAM" id="SSF53335">
    <property type="entry name" value="S-adenosyl-L-methionine-dependent methyltransferases"/>
    <property type="match status" value="1"/>
</dbReference>
<name>A0A1G2HJL9_9BACT</name>
<evidence type="ECO:0000259" key="2">
    <source>
        <dbReference type="Pfam" id="PF08484"/>
    </source>
</evidence>
<dbReference type="PANTHER" id="PTHR43861">
    <property type="entry name" value="TRANS-ACONITATE 2-METHYLTRANSFERASE-RELATED"/>
    <property type="match status" value="1"/>
</dbReference>
<dbReference type="Gene3D" id="6.20.50.110">
    <property type="entry name" value="Methyltransferase, zinc-binding domain"/>
    <property type="match status" value="1"/>
</dbReference>
<dbReference type="AlphaFoldDB" id="A0A1G2HJL9"/>
<comment type="caution">
    <text evidence="3">The sequence shown here is derived from an EMBL/GenBank/DDBJ whole genome shotgun (WGS) entry which is preliminary data.</text>
</comment>
<dbReference type="InterPro" id="IPR013630">
    <property type="entry name" value="Methyltransf_Zn-bd_dom_put"/>
</dbReference>
<dbReference type="InterPro" id="IPR038576">
    <property type="entry name" value="Methyltransf_Zn-bd_dom_put_sf"/>
</dbReference>
<dbReference type="EMBL" id="MHOL01000017">
    <property type="protein sequence ID" value="OGZ62619.1"/>
    <property type="molecule type" value="Genomic_DNA"/>
</dbReference>
<dbReference type="Gene3D" id="3.40.50.150">
    <property type="entry name" value="Vaccinia Virus protein VP39"/>
    <property type="match status" value="1"/>
</dbReference>
<evidence type="ECO:0000313" key="3">
    <source>
        <dbReference type="EMBL" id="OGZ62619.1"/>
    </source>
</evidence>
<dbReference type="InterPro" id="IPR029063">
    <property type="entry name" value="SAM-dependent_MTases_sf"/>
</dbReference>
<dbReference type="PANTHER" id="PTHR43861:SF5">
    <property type="entry name" value="BLL5978 PROTEIN"/>
    <property type="match status" value="1"/>
</dbReference>
<dbReference type="Pfam" id="PF13489">
    <property type="entry name" value="Methyltransf_23"/>
    <property type="match status" value="1"/>
</dbReference>
<gene>
    <name evidence="3" type="ORF">A2639_02675</name>
</gene>
<dbReference type="Pfam" id="PF08484">
    <property type="entry name" value="Methyltransf_14"/>
    <property type="match status" value="1"/>
</dbReference>
<evidence type="ECO:0000313" key="4">
    <source>
        <dbReference type="Proteomes" id="UP000178991"/>
    </source>
</evidence>
<dbReference type="Proteomes" id="UP000178991">
    <property type="component" value="Unassembled WGS sequence"/>
</dbReference>
<organism evidence="3 4">
    <name type="scientific">Candidatus Staskawiczbacteria bacterium RIFCSPHIGHO2_01_FULL_34_27</name>
    <dbReference type="NCBI Taxonomy" id="1802199"/>
    <lineage>
        <taxon>Bacteria</taxon>
        <taxon>Candidatus Staskawicziibacteriota</taxon>
    </lineage>
</organism>